<feature type="domain" description="Ketoreductase" evidence="3">
    <location>
        <begin position="45"/>
        <end position="229"/>
    </location>
</feature>
<dbReference type="EMBL" id="PYHR01000002">
    <property type="protein sequence ID" value="PWD51948.1"/>
    <property type="molecule type" value="Genomic_DNA"/>
</dbReference>
<dbReference type="Pfam" id="PF00106">
    <property type="entry name" value="adh_short"/>
    <property type="match status" value="1"/>
</dbReference>
<reference evidence="4 5" key="1">
    <citation type="submission" date="2018-03" db="EMBL/GenBank/DDBJ databases">
        <title>Genome assembly of novel Miniimonas species PCH200.</title>
        <authorList>
            <person name="Thakur V."/>
            <person name="Kumar V."/>
            <person name="Singh D."/>
        </authorList>
    </citation>
    <scope>NUCLEOTIDE SEQUENCE [LARGE SCALE GENOMIC DNA]</scope>
    <source>
        <strain evidence="4 5">PCH200</strain>
    </source>
</reference>
<protein>
    <submittedName>
        <fullName evidence="4">Epimerase</fullName>
    </submittedName>
</protein>
<keyword evidence="5" id="KW-1185">Reference proteome</keyword>
<proteinExistence type="inferred from homology"/>
<evidence type="ECO:0000256" key="2">
    <source>
        <dbReference type="ARBA" id="ARBA00023002"/>
    </source>
</evidence>
<evidence type="ECO:0000313" key="4">
    <source>
        <dbReference type="EMBL" id="PWD51948.1"/>
    </source>
</evidence>
<gene>
    <name evidence="4" type="ORF">C8046_16135</name>
</gene>
<dbReference type="OrthoDB" id="9810734at2"/>
<sequence length="295" mass="30244">MSTSPGPEAQPEPARGPAQRVLLAFAGMTGGGPPPSAVRRVVEGRVVVVTGASRGIGAEVAWRAAACGAEVVLVARGVEDLTTVAGRIRRTGGRARVLVADLRDTDAAGRAGETVLADHGTPVVLLQGAGHSIHRSLAATTDRFHDVRRLAGVNYLGPVALALPLLAAMRDVGSGHLIALSSASALVPAPGWSSYGASKAAHDAWLRSVHAELSPDGVATTTIRLPLVHTAMSAPTYAGRAGMSVADAADWVCRAIVERPRTITPWWIRLGAHVALAAPGLTERAAGSSSPRPPS</sequence>
<organism evidence="4 5">
    <name type="scientific">Serinibacter arcticus</name>
    <dbReference type="NCBI Taxonomy" id="1655435"/>
    <lineage>
        <taxon>Bacteria</taxon>
        <taxon>Bacillati</taxon>
        <taxon>Actinomycetota</taxon>
        <taxon>Actinomycetes</taxon>
        <taxon>Micrococcales</taxon>
        <taxon>Beutenbergiaceae</taxon>
        <taxon>Serinibacter</taxon>
    </lineage>
</organism>
<evidence type="ECO:0000259" key="3">
    <source>
        <dbReference type="SMART" id="SM00822"/>
    </source>
</evidence>
<dbReference type="RefSeq" id="WP_109230331.1">
    <property type="nucleotide sequence ID" value="NZ_PYHR01000002.1"/>
</dbReference>
<dbReference type="Proteomes" id="UP000245166">
    <property type="component" value="Unassembled WGS sequence"/>
</dbReference>
<dbReference type="PANTHER" id="PTHR44196">
    <property type="entry name" value="DEHYDROGENASE/REDUCTASE SDR FAMILY MEMBER 7B"/>
    <property type="match status" value="1"/>
</dbReference>
<dbReference type="InterPro" id="IPR057326">
    <property type="entry name" value="KR_dom"/>
</dbReference>
<evidence type="ECO:0000256" key="1">
    <source>
        <dbReference type="ARBA" id="ARBA00006484"/>
    </source>
</evidence>
<dbReference type="GO" id="GO:0016020">
    <property type="term" value="C:membrane"/>
    <property type="evidence" value="ECO:0007669"/>
    <property type="project" value="TreeGrafter"/>
</dbReference>
<dbReference type="CDD" id="cd05233">
    <property type="entry name" value="SDR_c"/>
    <property type="match status" value="1"/>
</dbReference>
<name>A0A2U1ZY80_9MICO</name>
<keyword evidence="2" id="KW-0560">Oxidoreductase</keyword>
<dbReference type="SUPFAM" id="SSF51735">
    <property type="entry name" value="NAD(P)-binding Rossmann-fold domains"/>
    <property type="match status" value="1"/>
</dbReference>
<comment type="similarity">
    <text evidence="1">Belongs to the short-chain dehydrogenases/reductases (SDR) family.</text>
</comment>
<dbReference type="SMART" id="SM00822">
    <property type="entry name" value="PKS_KR"/>
    <property type="match status" value="1"/>
</dbReference>
<dbReference type="AlphaFoldDB" id="A0A2U1ZY80"/>
<accession>A0A2U1ZY80</accession>
<dbReference type="InterPro" id="IPR036291">
    <property type="entry name" value="NAD(P)-bd_dom_sf"/>
</dbReference>
<evidence type="ECO:0000313" key="5">
    <source>
        <dbReference type="Proteomes" id="UP000245166"/>
    </source>
</evidence>
<comment type="caution">
    <text evidence="4">The sequence shown here is derived from an EMBL/GenBank/DDBJ whole genome shotgun (WGS) entry which is preliminary data.</text>
</comment>
<dbReference type="PANTHER" id="PTHR44196:SF1">
    <property type="entry name" value="DEHYDROGENASE_REDUCTASE SDR FAMILY MEMBER 7B"/>
    <property type="match status" value="1"/>
</dbReference>
<dbReference type="Gene3D" id="3.40.50.720">
    <property type="entry name" value="NAD(P)-binding Rossmann-like Domain"/>
    <property type="match status" value="1"/>
</dbReference>
<dbReference type="GO" id="GO:0016491">
    <property type="term" value="F:oxidoreductase activity"/>
    <property type="evidence" value="ECO:0007669"/>
    <property type="project" value="UniProtKB-KW"/>
</dbReference>
<dbReference type="PRINTS" id="PR00081">
    <property type="entry name" value="GDHRDH"/>
</dbReference>
<dbReference type="InterPro" id="IPR002347">
    <property type="entry name" value="SDR_fam"/>
</dbReference>